<proteinExistence type="predicted"/>
<gene>
    <name evidence="1" type="ORF">MARPO_0130s0005</name>
</gene>
<protein>
    <submittedName>
        <fullName evidence="1">Uncharacterized protein</fullName>
    </submittedName>
</protein>
<evidence type="ECO:0000313" key="2">
    <source>
        <dbReference type="Proteomes" id="UP000244005"/>
    </source>
</evidence>
<dbReference type="Proteomes" id="UP000244005">
    <property type="component" value="Unassembled WGS sequence"/>
</dbReference>
<dbReference type="AlphaFoldDB" id="A0A2R6W860"/>
<organism evidence="1 2">
    <name type="scientific">Marchantia polymorpha</name>
    <name type="common">Common liverwort</name>
    <name type="synonym">Marchantia aquatica</name>
    <dbReference type="NCBI Taxonomy" id="3197"/>
    <lineage>
        <taxon>Eukaryota</taxon>
        <taxon>Viridiplantae</taxon>
        <taxon>Streptophyta</taxon>
        <taxon>Embryophyta</taxon>
        <taxon>Marchantiophyta</taxon>
        <taxon>Marchantiopsida</taxon>
        <taxon>Marchantiidae</taxon>
        <taxon>Marchantiales</taxon>
        <taxon>Marchantiaceae</taxon>
        <taxon>Marchantia</taxon>
    </lineage>
</organism>
<keyword evidence="2" id="KW-1185">Reference proteome</keyword>
<accession>A0A2R6W860</accession>
<reference evidence="2" key="1">
    <citation type="journal article" date="2017" name="Cell">
        <title>Insights into land plant evolution garnered from the Marchantia polymorpha genome.</title>
        <authorList>
            <person name="Bowman J.L."/>
            <person name="Kohchi T."/>
            <person name="Yamato K.T."/>
            <person name="Jenkins J."/>
            <person name="Shu S."/>
            <person name="Ishizaki K."/>
            <person name="Yamaoka S."/>
            <person name="Nishihama R."/>
            <person name="Nakamura Y."/>
            <person name="Berger F."/>
            <person name="Adam C."/>
            <person name="Aki S.S."/>
            <person name="Althoff F."/>
            <person name="Araki T."/>
            <person name="Arteaga-Vazquez M.A."/>
            <person name="Balasubrmanian S."/>
            <person name="Barry K."/>
            <person name="Bauer D."/>
            <person name="Boehm C.R."/>
            <person name="Briginshaw L."/>
            <person name="Caballero-Perez J."/>
            <person name="Catarino B."/>
            <person name="Chen F."/>
            <person name="Chiyoda S."/>
            <person name="Chovatia M."/>
            <person name="Davies K.M."/>
            <person name="Delmans M."/>
            <person name="Demura T."/>
            <person name="Dierschke T."/>
            <person name="Dolan L."/>
            <person name="Dorantes-Acosta A.E."/>
            <person name="Eklund D.M."/>
            <person name="Florent S.N."/>
            <person name="Flores-Sandoval E."/>
            <person name="Fujiyama A."/>
            <person name="Fukuzawa H."/>
            <person name="Galik B."/>
            <person name="Grimanelli D."/>
            <person name="Grimwood J."/>
            <person name="Grossniklaus U."/>
            <person name="Hamada T."/>
            <person name="Haseloff J."/>
            <person name="Hetherington A.J."/>
            <person name="Higo A."/>
            <person name="Hirakawa Y."/>
            <person name="Hundley H.N."/>
            <person name="Ikeda Y."/>
            <person name="Inoue K."/>
            <person name="Inoue S.I."/>
            <person name="Ishida S."/>
            <person name="Jia Q."/>
            <person name="Kakita M."/>
            <person name="Kanazawa T."/>
            <person name="Kawai Y."/>
            <person name="Kawashima T."/>
            <person name="Kennedy M."/>
            <person name="Kinose K."/>
            <person name="Kinoshita T."/>
            <person name="Kohara Y."/>
            <person name="Koide E."/>
            <person name="Komatsu K."/>
            <person name="Kopischke S."/>
            <person name="Kubo M."/>
            <person name="Kyozuka J."/>
            <person name="Lagercrantz U."/>
            <person name="Lin S.S."/>
            <person name="Lindquist E."/>
            <person name="Lipzen A.M."/>
            <person name="Lu C.W."/>
            <person name="De Luna E."/>
            <person name="Martienssen R.A."/>
            <person name="Minamino N."/>
            <person name="Mizutani M."/>
            <person name="Mizutani M."/>
            <person name="Mochizuki N."/>
            <person name="Monte I."/>
            <person name="Mosher R."/>
            <person name="Nagasaki H."/>
            <person name="Nakagami H."/>
            <person name="Naramoto S."/>
            <person name="Nishitani K."/>
            <person name="Ohtani M."/>
            <person name="Okamoto T."/>
            <person name="Okumura M."/>
            <person name="Phillips J."/>
            <person name="Pollak B."/>
            <person name="Reinders A."/>
            <person name="Rovekamp M."/>
            <person name="Sano R."/>
            <person name="Sawa S."/>
            <person name="Schmid M.W."/>
            <person name="Shirakawa M."/>
            <person name="Solano R."/>
            <person name="Spunde A."/>
            <person name="Suetsugu N."/>
            <person name="Sugano S."/>
            <person name="Sugiyama A."/>
            <person name="Sun R."/>
            <person name="Suzuki Y."/>
            <person name="Takenaka M."/>
            <person name="Takezawa D."/>
            <person name="Tomogane H."/>
            <person name="Tsuzuki M."/>
            <person name="Ueda T."/>
            <person name="Umeda M."/>
            <person name="Ward J.M."/>
            <person name="Watanabe Y."/>
            <person name="Yazaki K."/>
            <person name="Yokoyama R."/>
            <person name="Yoshitake Y."/>
            <person name="Yotsui I."/>
            <person name="Zachgo S."/>
            <person name="Schmutz J."/>
        </authorList>
    </citation>
    <scope>NUCLEOTIDE SEQUENCE [LARGE SCALE GENOMIC DNA]</scope>
    <source>
        <strain evidence="2">Tak-1</strain>
    </source>
</reference>
<dbReference type="EMBL" id="KZ772802">
    <property type="protein sequence ID" value="PTQ30048.1"/>
    <property type="molecule type" value="Genomic_DNA"/>
</dbReference>
<evidence type="ECO:0000313" key="1">
    <source>
        <dbReference type="EMBL" id="PTQ30048.1"/>
    </source>
</evidence>
<name>A0A2R6W860_MARPO</name>
<sequence>MAYLSFWASCVVKSSSAINFSFLHLLNSEVPQWLKCLSRNCSDYFVAKYNNAELKQMISTSVDAIFWSKLP</sequence>